<reference evidence="1 2" key="1">
    <citation type="journal article" date="2022" name="New Phytol.">
        <title>Ecological generalism drives hyperdiversity of secondary metabolite gene clusters in xylarialean endophytes.</title>
        <authorList>
            <person name="Franco M.E.E."/>
            <person name="Wisecaver J.H."/>
            <person name="Arnold A.E."/>
            <person name="Ju Y.M."/>
            <person name="Slot J.C."/>
            <person name="Ahrendt S."/>
            <person name="Moore L.P."/>
            <person name="Eastman K.E."/>
            <person name="Scott K."/>
            <person name="Konkel Z."/>
            <person name="Mondo S.J."/>
            <person name="Kuo A."/>
            <person name="Hayes R.D."/>
            <person name="Haridas S."/>
            <person name="Andreopoulos B."/>
            <person name="Riley R."/>
            <person name="LaButti K."/>
            <person name="Pangilinan J."/>
            <person name="Lipzen A."/>
            <person name="Amirebrahimi M."/>
            <person name="Yan J."/>
            <person name="Adam C."/>
            <person name="Keymanesh K."/>
            <person name="Ng V."/>
            <person name="Louie K."/>
            <person name="Northen T."/>
            <person name="Drula E."/>
            <person name="Henrissat B."/>
            <person name="Hsieh H.M."/>
            <person name="Youens-Clark K."/>
            <person name="Lutzoni F."/>
            <person name="Miadlikowska J."/>
            <person name="Eastwood D.C."/>
            <person name="Hamelin R.C."/>
            <person name="Grigoriev I.V."/>
            <person name="U'Ren J.M."/>
        </authorList>
    </citation>
    <scope>NUCLEOTIDE SEQUENCE [LARGE SCALE GENOMIC DNA]</scope>
    <source>
        <strain evidence="1 2">CBS 119005</strain>
    </source>
</reference>
<protein>
    <submittedName>
        <fullName evidence="1">Cytochrome P450</fullName>
    </submittedName>
</protein>
<proteinExistence type="predicted"/>
<evidence type="ECO:0000313" key="1">
    <source>
        <dbReference type="EMBL" id="KAI4868671.1"/>
    </source>
</evidence>
<sequence>MNFYTVAALLAVLLLLGRAIYNAIWSVYLGPLSFIPGPRLAALTRLYETFYDIWLGGQYTFKIIEIHKKYGPIIRIAPGELHISDPNFYDTIYASSSAPRRVDKDPLFTRFSGLDNCVFSTVQHELHSQRRAALSLYFSMANVRRLQPVIQERLGVMMRRIDEFRDSDEVLNVSCMFSALGNDVVNIYSFARCDHKLESPDFDPSSRDGALAGLKSIHWVKHVPWIHGVVKALPETVVRRIQPELAEFLAQQRTSRLQVESIMTGENEGWRDREHQTIFHAILDSKQLPQNEKTAERLSQEAQVLVMAGTLTTATILELITFWLLRQPETLLRLKQELRSAMRSAAAADMDAVPLAALQALPYLTAVIKEGLRLGYGLSTRSQRVDPDNPIVFVDRKTGKRTVIPPNTPVSITSVAVHRDETIFPQSELFVPDRWLGEGAKRLDRYLTSFSRGSRNCLGMNLAYGELYLTLARIWRVWASREATGPDDVGVLELFETGPRDVEMGADYFIPTPQRGSMGIRVKVYSGVV</sequence>
<gene>
    <name evidence="1" type="ORF">F4820DRAFT_456246</name>
</gene>
<accession>A0ACB9ZA18</accession>
<evidence type="ECO:0000313" key="2">
    <source>
        <dbReference type="Proteomes" id="UP001497700"/>
    </source>
</evidence>
<name>A0ACB9ZA18_9PEZI</name>
<dbReference type="Proteomes" id="UP001497700">
    <property type="component" value="Unassembled WGS sequence"/>
</dbReference>
<keyword evidence="2" id="KW-1185">Reference proteome</keyword>
<comment type="caution">
    <text evidence="1">The sequence shown here is derived from an EMBL/GenBank/DDBJ whole genome shotgun (WGS) entry which is preliminary data.</text>
</comment>
<dbReference type="EMBL" id="MU393436">
    <property type="protein sequence ID" value="KAI4868671.1"/>
    <property type="molecule type" value="Genomic_DNA"/>
</dbReference>
<organism evidence="1 2">
    <name type="scientific">Hypoxylon rubiginosum</name>
    <dbReference type="NCBI Taxonomy" id="110542"/>
    <lineage>
        <taxon>Eukaryota</taxon>
        <taxon>Fungi</taxon>
        <taxon>Dikarya</taxon>
        <taxon>Ascomycota</taxon>
        <taxon>Pezizomycotina</taxon>
        <taxon>Sordariomycetes</taxon>
        <taxon>Xylariomycetidae</taxon>
        <taxon>Xylariales</taxon>
        <taxon>Hypoxylaceae</taxon>
        <taxon>Hypoxylon</taxon>
    </lineage>
</organism>